<keyword evidence="7" id="KW-1185">Reference proteome</keyword>
<accession>A0A9Q1DAX1</accession>
<organism evidence="6 7">
    <name type="scientific">Conger conger</name>
    <name type="common">Conger eel</name>
    <name type="synonym">Muraena conger</name>
    <dbReference type="NCBI Taxonomy" id="82655"/>
    <lineage>
        <taxon>Eukaryota</taxon>
        <taxon>Metazoa</taxon>
        <taxon>Chordata</taxon>
        <taxon>Craniata</taxon>
        <taxon>Vertebrata</taxon>
        <taxon>Euteleostomi</taxon>
        <taxon>Actinopterygii</taxon>
        <taxon>Neopterygii</taxon>
        <taxon>Teleostei</taxon>
        <taxon>Anguilliformes</taxon>
        <taxon>Congridae</taxon>
        <taxon>Conger</taxon>
    </lineage>
</organism>
<keyword evidence="3" id="KW-0862">Zinc</keyword>
<dbReference type="Proteomes" id="UP001152803">
    <property type="component" value="Unassembled WGS sequence"/>
</dbReference>
<evidence type="ECO:0000313" key="6">
    <source>
        <dbReference type="EMBL" id="KAJ8265092.1"/>
    </source>
</evidence>
<evidence type="ECO:0000256" key="3">
    <source>
        <dbReference type="ARBA" id="ARBA00022833"/>
    </source>
</evidence>
<dbReference type="OrthoDB" id="10072024at2759"/>
<dbReference type="InterPro" id="IPR002857">
    <property type="entry name" value="Znf_CXXC"/>
</dbReference>
<comment type="caution">
    <text evidence="6">The sequence shown here is derived from an EMBL/GenBank/DDBJ whole genome shotgun (WGS) entry which is preliminary data.</text>
</comment>
<dbReference type="GO" id="GO:0008270">
    <property type="term" value="F:zinc ion binding"/>
    <property type="evidence" value="ECO:0007669"/>
    <property type="project" value="UniProtKB-KW"/>
</dbReference>
<dbReference type="AlphaFoldDB" id="A0A9Q1DAX1"/>
<evidence type="ECO:0000256" key="2">
    <source>
        <dbReference type="ARBA" id="ARBA00022771"/>
    </source>
</evidence>
<dbReference type="EMBL" id="JAFJMO010000010">
    <property type="protein sequence ID" value="KAJ8265092.1"/>
    <property type="molecule type" value="Genomic_DNA"/>
</dbReference>
<reference evidence="6" key="1">
    <citation type="journal article" date="2023" name="Science">
        <title>Genome structures resolve the early diversification of teleost fishes.</title>
        <authorList>
            <person name="Parey E."/>
            <person name="Louis A."/>
            <person name="Montfort J."/>
            <person name="Bouchez O."/>
            <person name="Roques C."/>
            <person name="Iampietro C."/>
            <person name="Lluch J."/>
            <person name="Castinel A."/>
            <person name="Donnadieu C."/>
            <person name="Desvignes T."/>
            <person name="Floi Bucao C."/>
            <person name="Jouanno E."/>
            <person name="Wen M."/>
            <person name="Mejri S."/>
            <person name="Dirks R."/>
            <person name="Jansen H."/>
            <person name="Henkel C."/>
            <person name="Chen W.J."/>
            <person name="Zahm M."/>
            <person name="Cabau C."/>
            <person name="Klopp C."/>
            <person name="Thompson A.W."/>
            <person name="Robinson-Rechavi M."/>
            <person name="Braasch I."/>
            <person name="Lecointre G."/>
            <person name="Bobe J."/>
            <person name="Postlethwait J.H."/>
            <person name="Berthelot C."/>
            <person name="Roest Crollius H."/>
            <person name="Guiguen Y."/>
        </authorList>
    </citation>
    <scope>NUCLEOTIDE SEQUENCE</scope>
    <source>
        <strain evidence="6">Concon-B</strain>
    </source>
</reference>
<dbReference type="GO" id="GO:0003677">
    <property type="term" value="F:DNA binding"/>
    <property type="evidence" value="ECO:0007669"/>
    <property type="project" value="InterPro"/>
</dbReference>
<keyword evidence="1" id="KW-0479">Metal-binding</keyword>
<proteinExistence type="predicted"/>
<evidence type="ECO:0000256" key="1">
    <source>
        <dbReference type="ARBA" id="ARBA00022723"/>
    </source>
</evidence>
<dbReference type="Pfam" id="PF02008">
    <property type="entry name" value="zf-CXXC"/>
    <property type="match status" value="1"/>
</dbReference>
<evidence type="ECO:0000256" key="4">
    <source>
        <dbReference type="PROSITE-ProRule" id="PRU00509"/>
    </source>
</evidence>
<feature type="domain" description="CXXC-type" evidence="5">
    <location>
        <begin position="33"/>
        <end position="82"/>
    </location>
</feature>
<protein>
    <recommendedName>
        <fullName evidence="5">CXXC-type domain-containing protein</fullName>
    </recommendedName>
</protein>
<gene>
    <name evidence="6" type="ORF">COCON_G00141910</name>
</gene>
<evidence type="ECO:0000313" key="7">
    <source>
        <dbReference type="Proteomes" id="UP001152803"/>
    </source>
</evidence>
<sequence length="795" mass="89097">MGSVWLVPYAVPQYSDAEDFPGYDDDHEDTDYGPKKRSRRACWKCDACLRTTDCGRCDFCMDKPKFGGRNKKRQKCRLRQCQSHAMRHLLPFQSSKSRVRQRTARDKYWSKRRSHRPIWDDVELTEDDDEDGYIGTLRPGHYNFVKDDEDNEAAVSQMNSVLTCDLSNGMLVSEELYDSSCPIRIQDDFQTDRTRLQMGNMGHVPAAYDTNLPLPPSQDPDDLYNQASLPAQYRHLPQLLSHPGAEGDALVLGGDVEIVEVASGEPEEAESTPVITQIFSLARSGPVVSEAERELLRLLEALRRTVLPPHWVGLMVEGPRLQLLQCSKLSTMADTVLQIEPGFFYQLSVQDQPLLLTHPLYEAHPPRLAEVDQVVSMLLDLERYTVCQGYPSCVPRPDQEPVLYVRAAACGLLVLQSEERCDKCDITQLVECGIPFRELDGVLGGEWRMGDSLWPDRSGTLLRSLIEDFSSATRGRLSSPAYVRLRVHSYSIKAVHFSDHHMVTVSLVWEKSITVEAEVREVAREFYEGLYSERPSDGALMDTFLGCLDRRLGDEQMEAELSTEELTRAGASLRQSSVALVPKKGDLKDLRNWRPINLLSVDYKIMAKALMGRFQGLITSVIGPDQTCSVQGSLDQEKAFDRDGILVDIRTNKNLAREKWGEARWVSSEGFHILSTQGLRTETVQAQTVETAVEIFKGTHGVEPIDWIRESQTGLKHRERTAVSPWLSSIGEAVDGQVEMGPSGSGVRVHRGEELLRVSVTAAGAEQTAVFGFLHCSSCPAHAPHPLSHLNCRAV</sequence>
<evidence type="ECO:0000259" key="5">
    <source>
        <dbReference type="PROSITE" id="PS51058"/>
    </source>
</evidence>
<dbReference type="PROSITE" id="PS51058">
    <property type="entry name" value="ZF_CXXC"/>
    <property type="match status" value="1"/>
</dbReference>
<name>A0A9Q1DAX1_CONCO</name>
<keyword evidence="2 4" id="KW-0863">Zinc-finger</keyword>